<dbReference type="Proteomes" id="UP000321129">
    <property type="component" value="Unassembled WGS sequence"/>
</dbReference>
<dbReference type="InterPro" id="IPR042203">
    <property type="entry name" value="Leu/Phe-tRNA_Trfase_C"/>
</dbReference>
<dbReference type="OrthoDB" id="9790282at2"/>
<proteinExistence type="inferred from homology"/>
<comment type="catalytic activity">
    <reaction evidence="4">
        <text>N-terminal L-lysyl-[protein] + L-leucyl-tRNA(Leu) = N-terminal L-leucyl-L-lysyl-[protein] + tRNA(Leu) + H(+)</text>
        <dbReference type="Rhea" id="RHEA:12340"/>
        <dbReference type="Rhea" id="RHEA-COMP:9613"/>
        <dbReference type="Rhea" id="RHEA-COMP:9622"/>
        <dbReference type="Rhea" id="RHEA-COMP:12670"/>
        <dbReference type="Rhea" id="RHEA-COMP:12671"/>
        <dbReference type="ChEBI" id="CHEBI:15378"/>
        <dbReference type="ChEBI" id="CHEBI:65249"/>
        <dbReference type="ChEBI" id="CHEBI:78442"/>
        <dbReference type="ChEBI" id="CHEBI:78494"/>
        <dbReference type="ChEBI" id="CHEBI:133043"/>
        <dbReference type="EC" id="2.3.2.6"/>
    </reaction>
</comment>
<dbReference type="GO" id="GO:0005737">
    <property type="term" value="C:cytoplasm"/>
    <property type="evidence" value="ECO:0007669"/>
    <property type="project" value="UniProtKB-SubCell"/>
</dbReference>
<comment type="caution">
    <text evidence="5">The sequence shown here is derived from an EMBL/GenBank/DDBJ whole genome shotgun (WGS) entry which is preliminary data.</text>
</comment>
<comment type="function">
    <text evidence="4">Functions in the N-end rule pathway of protein degradation where it conjugates Leu, Phe and, less efficiently, Met from aminoacyl-tRNAs to the N-termini of proteins containing an N-terminal arginine or lysine.</text>
</comment>
<comment type="subcellular location">
    <subcellularLocation>
        <location evidence="4">Cytoplasm</location>
    </subcellularLocation>
</comment>
<sequence>MTLAPDLLLRAYAMGIFPMSDDRDDDEVFWVEPERRAILPLDSFRPSRSLRKTLAADRFVVTADRAFDRVVALCAEAAPDRPSTWISGEIERSYAALYAIGHAHSIECWDGDPARGGDLVGGLYGVTLGGAFFGESMVSRATDASKVALAYLVARLRVGGFTLLDCQFMTPHLASLGAVEIDCETYRQRLYCAVSGAESVPAGASLPPAPPFAAAEFAVFDDLAAGLAASVEGSAATPGKRIVQLLT</sequence>
<evidence type="ECO:0000313" key="5">
    <source>
        <dbReference type="EMBL" id="TXC73835.1"/>
    </source>
</evidence>
<dbReference type="Gene3D" id="3.40.630.70">
    <property type="entry name" value="Leucyl/phenylalanyl-tRNA-protein transferase, C-terminal domain"/>
    <property type="match status" value="1"/>
</dbReference>
<dbReference type="NCBIfam" id="TIGR00667">
    <property type="entry name" value="aat"/>
    <property type="match status" value="1"/>
</dbReference>
<dbReference type="EMBL" id="VOPY01000001">
    <property type="protein sequence ID" value="TXC73835.1"/>
    <property type="molecule type" value="Genomic_DNA"/>
</dbReference>
<organism evidence="5 6">
    <name type="scientific">Flavisphingopyxis soli</name>
    <dbReference type="NCBI Taxonomy" id="2601267"/>
    <lineage>
        <taxon>Bacteria</taxon>
        <taxon>Pseudomonadati</taxon>
        <taxon>Pseudomonadota</taxon>
        <taxon>Alphaproteobacteria</taxon>
        <taxon>Sphingomonadales</taxon>
        <taxon>Sphingopyxidaceae</taxon>
        <taxon>Flavisphingopyxis</taxon>
    </lineage>
</organism>
<dbReference type="Gene3D" id="3.30.70.3550">
    <property type="entry name" value="Leucyl/phenylalanyl-tRNA-protein transferase, N-terminal domain"/>
    <property type="match status" value="1"/>
</dbReference>
<dbReference type="SUPFAM" id="SSF55729">
    <property type="entry name" value="Acyl-CoA N-acyltransferases (Nat)"/>
    <property type="match status" value="1"/>
</dbReference>
<dbReference type="Pfam" id="PF03588">
    <property type="entry name" value="Leu_Phe_trans"/>
    <property type="match status" value="1"/>
</dbReference>
<evidence type="ECO:0000256" key="4">
    <source>
        <dbReference type="HAMAP-Rule" id="MF_00688"/>
    </source>
</evidence>
<dbReference type="GO" id="GO:0030163">
    <property type="term" value="P:protein catabolic process"/>
    <property type="evidence" value="ECO:0007669"/>
    <property type="project" value="UniProtKB-UniRule"/>
</dbReference>
<dbReference type="PANTHER" id="PTHR30098:SF2">
    <property type="entry name" value="LEUCYL_PHENYLALANYL-TRNA--PROTEIN TRANSFERASE"/>
    <property type="match status" value="1"/>
</dbReference>
<dbReference type="HAMAP" id="MF_00688">
    <property type="entry name" value="Leu_Phe_trans"/>
    <property type="match status" value="1"/>
</dbReference>
<keyword evidence="1 4" id="KW-0963">Cytoplasm</keyword>
<dbReference type="GO" id="GO:0008914">
    <property type="term" value="F:leucyl-tRNA--protein transferase activity"/>
    <property type="evidence" value="ECO:0007669"/>
    <property type="project" value="UniProtKB-UniRule"/>
</dbReference>
<evidence type="ECO:0000256" key="2">
    <source>
        <dbReference type="ARBA" id="ARBA00022679"/>
    </source>
</evidence>
<evidence type="ECO:0000256" key="1">
    <source>
        <dbReference type="ARBA" id="ARBA00022490"/>
    </source>
</evidence>
<reference evidence="5 6" key="1">
    <citation type="submission" date="2019-08" db="EMBL/GenBank/DDBJ databases">
        <title>Sphingorhabdus soil sp. nov., isolated from arctic soil.</title>
        <authorList>
            <person name="Liu Y."/>
        </authorList>
    </citation>
    <scope>NUCLEOTIDE SEQUENCE [LARGE SCALE GENOMIC DNA]</scope>
    <source>
        <strain evidence="5 6">D-2Q-5-6</strain>
    </source>
</reference>
<name>A0A5C6USU5_9SPHN</name>
<comment type="catalytic activity">
    <reaction evidence="4">
        <text>L-phenylalanyl-tRNA(Phe) + an N-terminal L-alpha-aminoacyl-[protein] = an N-terminal L-phenylalanyl-L-alpha-aminoacyl-[protein] + tRNA(Phe)</text>
        <dbReference type="Rhea" id="RHEA:43632"/>
        <dbReference type="Rhea" id="RHEA-COMP:9668"/>
        <dbReference type="Rhea" id="RHEA-COMP:9699"/>
        <dbReference type="Rhea" id="RHEA-COMP:10636"/>
        <dbReference type="Rhea" id="RHEA-COMP:10637"/>
        <dbReference type="ChEBI" id="CHEBI:78442"/>
        <dbReference type="ChEBI" id="CHEBI:78531"/>
        <dbReference type="ChEBI" id="CHEBI:78597"/>
        <dbReference type="ChEBI" id="CHEBI:83561"/>
        <dbReference type="EC" id="2.3.2.6"/>
    </reaction>
</comment>
<keyword evidence="6" id="KW-1185">Reference proteome</keyword>
<protein>
    <recommendedName>
        <fullName evidence="4">Leucyl/phenylalanyl-tRNA--protein transferase</fullName>
        <ecNumber evidence="4">2.3.2.6</ecNumber>
    </recommendedName>
    <alternativeName>
        <fullName evidence="4">L/F-transferase</fullName>
    </alternativeName>
    <alternativeName>
        <fullName evidence="4">Leucyltransferase</fullName>
    </alternativeName>
    <alternativeName>
        <fullName evidence="4">Phenyalanyltransferase</fullName>
    </alternativeName>
</protein>
<comment type="catalytic activity">
    <reaction evidence="4">
        <text>N-terminal L-arginyl-[protein] + L-leucyl-tRNA(Leu) = N-terminal L-leucyl-L-arginyl-[protein] + tRNA(Leu) + H(+)</text>
        <dbReference type="Rhea" id="RHEA:50416"/>
        <dbReference type="Rhea" id="RHEA-COMP:9613"/>
        <dbReference type="Rhea" id="RHEA-COMP:9622"/>
        <dbReference type="Rhea" id="RHEA-COMP:12672"/>
        <dbReference type="Rhea" id="RHEA-COMP:12673"/>
        <dbReference type="ChEBI" id="CHEBI:15378"/>
        <dbReference type="ChEBI" id="CHEBI:64719"/>
        <dbReference type="ChEBI" id="CHEBI:78442"/>
        <dbReference type="ChEBI" id="CHEBI:78494"/>
        <dbReference type="ChEBI" id="CHEBI:133044"/>
        <dbReference type="EC" id="2.3.2.6"/>
    </reaction>
</comment>
<gene>
    <name evidence="4" type="primary">aat</name>
    <name evidence="5" type="ORF">FSZ31_03665</name>
</gene>
<dbReference type="InterPro" id="IPR042221">
    <property type="entry name" value="Leu/Phe-tRNA_Trfase_N"/>
</dbReference>
<evidence type="ECO:0000256" key="3">
    <source>
        <dbReference type="ARBA" id="ARBA00023315"/>
    </source>
</evidence>
<dbReference type="InterPro" id="IPR004616">
    <property type="entry name" value="Leu/Phe-tRNA_Trfase"/>
</dbReference>
<dbReference type="EC" id="2.3.2.6" evidence="4"/>
<dbReference type="RefSeq" id="WP_147121672.1">
    <property type="nucleotide sequence ID" value="NZ_VOPY01000001.1"/>
</dbReference>
<keyword evidence="3 4" id="KW-0012">Acyltransferase</keyword>
<keyword evidence="2 4" id="KW-0808">Transferase</keyword>
<dbReference type="InterPro" id="IPR016181">
    <property type="entry name" value="Acyl_CoA_acyltransferase"/>
</dbReference>
<dbReference type="PANTHER" id="PTHR30098">
    <property type="entry name" value="LEUCYL/PHENYLALANYL-TRNA--PROTEIN TRANSFERASE"/>
    <property type="match status" value="1"/>
</dbReference>
<comment type="similarity">
    <text evidence="4">Belongs to the L/F-transferase family.</text>
</comment>
<dbReference type="AlphaFoldDB" id="A0A5C6USU5"/>
<evidence type="ECO:0000313" key="6">
    <source>
        <dbReference type="Proteomes" id="UP000321129"/>
    </source>
</evidence>
<accession>A0A5C6USU5</accession>